<evidence type="ECO:0000313" key="2">
    <source>
        <dbReference type="EMBL" id="KAF5331485.1"/>
    </source>
</evidence>
<evidence type="ECO:0000313" key="3">
    <source>
        <dbReference type="Proteomes" id="UP000559256"/>
    </source>
</evidence>
<organism evidence="2 3">
    <name type="scientific">Tetrapyrgos nigripes</name>
    <dbReference type="NCBI Taxonomy" id="182062"/>
    <lineage>
        <taxon>Eukaryota</taxon>
        <taxon>Fungi</taxon>
        <taxon>Dikarya</taxon>
        <taxon>Basidiomycota</taxon>
        <taxon>Agaricomycotina</taxon>
        <taxon>Agaricomycetes</taxon>
        <taxon>Agaricomycetidae</taxon>
        <taxon>Agaricales</taxon>
        <taxon>Marasmiineae</taxon>
        <taxon>Marasmiaceae</taxon>
        <taxon>Tetrapyrgos</taxon>
    </lineage>
</organism>
<feature type="region of interest" description="Disordered" evidence="1">
    <location>
        <begin position="106"/>
        <end position="183"/>
    </location>
</feature>
<feature type="compositionally biased region" description="Low complexity" evidence="1">
    <location>
        <begin position="251"/>
        <end position="263"/>
    </location>
</feature>
<dbReference type="AlphaFoldDB" id="A0A8H5BXX9"/>
<keyword evidence="3" id="KW-1185">Reference proteome</keyword>
<reference evidence="2 3" key="1">
    <citation type="journal article" date="2020" name="ISME J.">
        <title>Uncovering the hidden diversity of litter-decomposition mechanisms in mushroom-forming fungi.</title>
        <authorList>
            <person name="Floudas D."/>
            <person name="Bentzer J."/>
            <person name="Ahren D."/>
            <person name="Johansson T."/>
            <person name="Persson P."/>
            <person name="Tunlid A."/>
        </authorList>
    </citation>
    <scope>NUCLEOTIDE SEQUENCE [LARGE SCALE GENOMIC DNA]</scope>
    <source>
        <strain evidence="2 3">CBS 291.85</strain>
    </source>
</reference>
<feature type="compositionally biased region" description="Basic and acidic residues" evidence="1">
    <location>
        <begin position="153"/>
        <end position="162"/>
    </location>
</feature>
<comment type="caution">
    <text evidence="2">The sequence shown here is derived from an EMBL/GenBank/DDBJ whole genome shotgun (WGS) entry which is preliminary data.</text>
</comment>
<evidence type="ECO:0000256" key="1">
    <source>
        <dbReference type="SAM" id="MobiDB-lite"/>
    </source>
</evidence>
<name>A0A8H5BXX9_9AGAR</name>
<dbReference type="Proteomes" id="UP000559256">
    <property type="component" value="Unassembled WGS sequence"/>
</dbReference>
<dbReference type="EMBL" id="JAACJM010000325">
    <property type="protein sequence ID" value="KAF5331485.1"/>
    <property type="molecule type" value="Genomic_DNA"/>
</dbReference>
<feature type="region of interest" description="Disordered" evidence="1">
    <location>
        <begin position="248"/>
        <end position="267"/>
    </location>
</feature>
<proteinExistence type="predicted"/>
<protein>
    <submittedName>
        <fullName evidence="2">Uncharacterized protein</fullName>
    </submittedName>
</protein>
<accession>A0A8H5BXX9</accession>
<gene>
    <name evidence="2" type="ORF">D9758_015490</name>
</gene>
<dbReference type="OrthoDB" id="10583215at2759"/>
<sequence length="306" mass="35122">MSKRNFPKMVALFLSVYKTDPRARTFFINLLVLSSSSSFLPNQSLCGPMTHESATEWPDLHFKCNIDFCNFTNEPKPKPGHYQCKGCKIGNYTVLPSDAEKFNKINRNTPMPAPVLTPLKSKAHQQRQSVKPVQHQHHHPRQAANLSSSTARRNHDHERYVKEQAQARLVREETQRKRDKAARQAEAMMDRELQYAAAMHLRSGGGYAEPTVKVKSSKSKINQHCSKTKTYLPSFDYDRDARSDYLYYHPSSTGSVSTSSSGRSKTREPQMQYYAYQGSHDHQYYVSEYMQTAHVGRSRARGYAEY</sequence>